<evidence type="ECO:0000256" key="2">
    <source>
        <dbReference type="ARBA" id="ARBA00023117"/>
    </source>
</evidence>
<evidence type="ECO:0000256" key="1">
    <source>
        <dbReference type="ARBA" id="ARBA00004123"/>
    </source>
</evidence>
<reference evidence="5 6" key="1">
    <citation type="journal article" date="2015" name="Mol. Biochem. Parasitol.">
        <title>Identification of polymorphic genes for use in assemblage B genotyping assays through comparative genomics of multiple assemblage B Giardia duodenalis isolates.</title>
        <authorList>
            <person name="Wielinga C."/>
            <person name="Thompson R.C."/>
            <person name="Monis P."/>
            <person name="Ryan U."/>
        </authorList>
    </citation>
    <scope>NUCLEOTIDE SEQUENCE [LARGE SCALE GENOMIC DNA]</scope>
    <source>
        <strain evidence="5 6">BAH15c1</strain>
    </source>
</reference>
<dbReference type="GO" id="GO:0045944">
    <property type="term" value="P:positive regulation of transcription by RNA polymerase II"/>
    <property type="evidence" value="ECO:0007669"/>
    <property type="project" value="TreeGrafter"/>
</dbReference>
<dbReference type="GO" id="GO:0010484">
    <property type="term" value="F:histone H3 acetyltransferase activity"/>
    <property type="evidence" value="ECO:0007669"/>
    <property type="project" value="TreeGrafter"/>
</dbReference>
<evidence type="ECO:0000313" key="5">
    <source>
        <dbReference type="EMBL" id="KWX12661.1"/>
    </source>
</evidence>
<feature type="domain" description="N-acetyltransferase" evidence="4">
    <location>
        <begin position="26"/>
        <end position="181"/>
    </location>
</feature>
<dbReference type="InterPro" id="IPR037800">
    <property type="entry name" value="GCN5"/>
</dbReference>
<comment type="subcellular location">
    <subcellularLocation>
        <location evidence="1">Nucleus</location>
    </subcellularLocation>
</comment>
<dbReference type="InterPro" id="IPR016181">
    <property type="entry name" value="Acyl_CoA_acyltransferase"/>
</dbReference>
<dbReference type="SUPFAM" id="SSF47370">
    <property type="entry name" value="Bromodomain"/>
    <property type="match status" value="1"/>
</dbReference>
<dbReference type="OrthoDB" id="1937912at2759"/>
<keyword evidence="5" id="KW-0808">Transferase</keyword>
<dbReference type="InterPro" id="IPR036427">
    <property type="entry name" value="Bromodomain-like_sf"/>
</dbReference>
<dbReference type="Pfam" id="PF00583">
    <property type="entry name" value="Acetyltransf_1"/>
    <property type="match status" value="1"/>
</dbReference>
<dbReference type="EMBL" id="JXTI01000106">
    <property type="protein sequence ID" value="KWX12661.1"/>
    <property type="molecule type" value="Genomic_DNA"/>
</dbReference>
<evidence type="ECO:0000313" key="6">
    <source>
        <dbReference type="Proteomes" id="UP000070089"/>
    </source>
</evidence>
<dbReference type="Gene3D" id="3.40.630.30">
    <property type="match status" value="1"/>
</dbReference>
<gene>
    <name evidence="5" type="ORF">QR46_3376</name>
</gene>
<evidence type="ECO:0000259" key="4">
    <source>
        <dbReference type="PROSITE" id="PS51186"/>
    </source>
</evidence>
<dbReference type="PANTHER" id="PTHR45750:SF3">
    <property type="entry name" value="HISTONE ACETYLTRANSFERASE"/>
    <property type="match status" value="1"/>
</dbReference>
<keyword evidence="3" id="KW-0539">Nucleus</keyword>
<accession>A0A132NRG5</accession>
<dbReference type="Proteomes" id="UP000070089">
    <property type="component" value="Unassembled WGS sequence"/>
</dbReference>
<keyword evidence="2" id="KW-0103">Bromodomain</keyword>
<protein>
    <submittedName>
        <fullName evidence="5">Histone acetyltransferase GCN5</fullName>
    </submittedName>
</protein>
<dbReference type="AlphaFoldDB" id="A0A132NRG5"/>
<dbReference type="InterPro" id="IPR000182">
    <property type="entry name" value="GNAT_dom"/>
</dbReference>
<comment type="caution">
    <text evidence="5">The sequence shown here is derived from an EMBL/GenBank/DDBJ whole genome shotgun (WGS) entry which is preliminary data.</text>
</comment>
<evidence type="ECO:0000256" key="3">
    <source>
        <dbReference type="ARBA" id="ARBA00023242"/>
    </source>
</evidence>
<dbReference type="GO" id="GO:0005634">
    <property type="term" value="C:nucleus"/>
    <property type="evidence" value="ECO:0007669"/>
    <property type="project" value="UniProtKB-SubCell"/>
</dbReference>
<dbReference type="PROSITE" id="PS51186">
    <property type="entry name" value="GNAT"/>
    <property type="match status" value="1"/>
</dbReference>
<dbReference type="PANTHER" id="PTHR45750">
    <property type="entry name" value="GH11602P"/>
    <property type="match status" value="1"/>
</dbReference>
<dbReference type="SUPFAM" id="SSF55729">
    <property type="entry name" value="Acyl-CoA N-acyltransferases (Nat)"/>
    <property type="match status" value="1"/>
</dbReference>
<dbReference type="VEuPathDB" id="GiardiaDB:QR46_3376"/>
<proteinExistence type="predicted"/>
<sequence>MTVSTSSPQEKRDLYFKVVSLNLYDPTIDPHDPKLLLHLLMAKELFCTALPRMPRDYITRLVFNTSHETACLLQYPHEPGTSPLVAAICYRTFPDVRIAEIAFCAVSITRQYSGLGHCIMNYLKEHIKKRGYTDIVTYADNAALEYFHKQGFSKNITMPEAIWHGRVKHYDQAIFVQCPLYRNIDYTKVMQRLRRQRELTLKRIGVTPSTFPEALKGKGYISVEELIENVTSLRQVIEVMGKDPQQTCQSIEESISTSEEIQRCNSAALYAVIVEAGKAYALPFLQPPPATEWTPNIVHNDLQIMVEKCQSFFYRTRGIFAEHAKSLWQRCLTFNGETSDRTKLAYELYQGLLGSFDQGYKQYVEEVAHDDLGYCYPELQVQNNNSTDSAVTDKVCPDVEQAFADLGL</sequence>
<organism evidence="5 6">
    <name type="scientific">Giardia duodenalis assemblage B</name>
    <dbReference type="NCBI Taxonomy" id="1394984"/>
    <lineage>
        <taxon>Eukaryota</taxon>
        <taxon>Metamonada</taxon>
        <taxon>Diplomonadida</taxon>
        <taxon>Hexamitidae</taxon>
        <taxon>Giardiinae</taxon>
        <taxon>Giardia</taxon>
    </lineage>
</organism>
<name>A0A132NRG5_GIAIN</name>
<dbReference type="GO" id="GO:0000123">
    <property type="term" value="C:histone acetyltransferase complex"/>
    <property type="evidence" value="ECO:0007669"/>
    <property type="project" value="TreeGrafter"/>
</dbReference>